<organism evidence="4 5">
    <name type="scientific">Phaeodactylibacter xiamenensis</name>
    <dbReference type="NCBI Taxonomy" id="1524460"/>
    <lineage>
        <taxon>Bacteria</taxon>
        <taxon>Pseudomonadati</taxon>
        <taxon>Bacteroidota</taxon>
        <taxon>Saprospiria</taxon>
        <taxon>Saprospirales</taxon>
        <taxon>Haliscomenobacteraceae</taxon>
        <taxon>Phaeodactylibacter</taxon>
    </lineage>
</organism>
<dbReference type="InterPro" id="IPR011990">
    <property type="entry name" value="TPR-like_helical_dom_sf"/>
</dbReference>
<dbReference type="Gene3D" id="1.25.40.10">
    <property type="entry name" value="Tetratricopeptide repeat domain"/>
    <property type="match status" value="1"/>
</dbReference>
<dbReference type="STRING" id="1524460.IX84_28515"/>
<feature type="transmembrane region" description="Helical" evidence="2">
    <location>
        <begin position="436"/>
        <end position="456"/>
    </location>
</feature>
<evidence type="ECO:0000313" key="4">
    <source>
        <dbReference type="EMBL" id="KGE85431.1"/>
    </source>
</evidence>
<protein>
    <recommendedName>
        <fullName evidence="3">HTH luxR-type domain-containing protein</fullName>
    </recommendedName>
</protein>
<dbReference type="Proteomes" id="UP000029736">
    <property type="component" value="Unassembled WGS sequence"/>
</dbReference>
<dbReference type="EMBL" id="JPOS01000090">
    <property type="protein sequence ID" value="KGE85431.1"/>
    <property type="molecule type" value="Genomic_DNA"/>
</dbReference>
<gene>
    <name evidence="4" type="ORF">IX84_28515</name>
</gene>
<evidence type="ECO:0000313" key="5">
    <source>
        <dbReference type="Proteomes" id="UP000029736"/>
    </source>
</evidence>
<dbReference type="GO" id="GO:0003677">
    <property type="term" value="F:DNA binding"/>
    <property type="evidence" value="ECO:0007669"/>
    <property type="project" value="InterPro"/>
</dbReference>
<dbReference type="SMART" id="SM00421">
    <property type="entry name" value="HTH_LUXR"/>
    <property type="match status" value="1"/>
</dbReference>
<keyword evidence="2" id="KW-0472">Membrane</keyword>
<sequence length="618" mass="70542">MALFSIIFLVLPLQSWSCGQTEIDTPCGNSLSEQDNTYSPSRLLELLQQAEKTGSPEAECYDSLYRSLFFPSDSLQYEYHKARLRMVLYSGKTEVIEGVLDEYKSLADKTNSVQIKGGYWLSRGNAYFANGEKSLAESAYRKAIVFFDQAEDQRRLYLVYSNLSMVYLYSKKYEAAYQYLLLSQQLAGKTETLISEQEKAVVLNNIGLTYLRRDMYQVADSIFTEVREKASAIEDGAYPMVLSLINQIEVAGLQEDWERGEALLEELDLYMEEFNYLLPAYTEAAFRIYLGKQQYARAEYVLDSLRRYELNKRTSLSYDFYFMKIEYHLALNQPDQALAAIDLAEGLAREDAQSRVALSESRVKALLLKGDAGLASIEMRELGRRHNAFRHLSKQLRVEEMAAIYELETFKNQRDQAERVAQAAELRATLLERNRLYLGAALLFAIAALITLGMLLRSNQKRMAEARAKAQAARKHSEQLDKQLKVQRQNALQSGIGAAQLKNNAMDAIERYESNPSLLKRKLSVLIHDYTEKTDFVEPFLLSYPGFFKSLSEKAPDLTKTQQRYAILIALGASTMEIASTQGVSEKAVNMARYRLKNKLELDNELGLEPYLRHLLLE</sequence>
<evidence type="ECO:0000256" key="2">
    <source>
        <dbReference type="SAM" id="Phobius"/>
    </source>
</evidence>
<dbReference type="SMART" id="SM00028">
    <property type="entry name" value="TPR"/>
    <property type="match status" value="4"/>
</dbReference>
<dbReference type="InterPro" id="IPR019734">
    <property type="entry name" value="TPR_rpt"/>
</dbReference>
<accession>A0A098RZZ5</accession>
<feature type="coiled-coil region" evidence="1">
    <location>
        <begin position="407"/>
        <end position="490"/>
    </location>
</feature>
<name>A0A098RZZ5_9BACT</name>
<feature type="domain" description="HTH luxR-type" evidence="3">
    <location>
        <begin position="555"/>
        <end position="612"/>
    </location>
</feature>
<dbReference type="SUPFAM" id="SSF48452">
    <property type="entry name" value="TPR-like"/>
    <property type="match status" value="1"/>
</dbReference>
<dbReference type="Gene3D" id="1.10.10.10">
    <property type="entry name" value="Winged helix-like DNA-binding domain superfamily/Winged helix DNA-binding domain"/>
    <property type="match status" value="1"/>
</dbReference>
<dbReference type="SUPFAM" id="SSF46894">
    <property type="entry name" value="C-terminal effector domain of the bipartite response regulators"/>
    <property type="match status" value="1"/>
</dbReference>
<dbReference type="InterPro" id="IPR016032">
    <property type="entry name" value="Sig_transdc_resp-reg_C-effctor"/>
</dbReference>
<dbReference type="InterPro" id="IPR036388">
    <property type="entry name" value="WH-like_DNA-bd_sf"/>
</dbReference>
<keyword evidence="2" id="KW-0812">Transmembrane</keyword>
<evidence type="ECO:0000256" key="1">
    <source>
        <dbReference type="SAM" id="Coils"/>
    </source>
</evidence>
<keyword evidence="5" id="KW-1185">Reference proteome</keyword>
<keyword evidence="2" id="KW-1133">Transmembrane helix</keyword>
<evidence type="ECO:0000259" key="3">
    <source>
        <dbReference type="SMART" id="SM00421"/>
    </source>
</evidence>
<dbReference type="AlphaFoldDB" id="A0A098RZZ5"/>
<proteinExistence type="predicted"/>
<reference evidence="4 5" key="1">
    <citation type="journal article" date="2014" name="Int. J. Syst. Evol. Microbiol.">
        <title>Phaeodactylibacter xiamenensis gen. nov., sp. nov., a member of the family Saprospiraceae isolated from the marine alga Phaeodactylum tricornutum.</title>
        <authorList>
            <person name="Chen Z.Jr."/>
            <person name="Lei X."/>
            <person name="Lai Q."/>
            <person name="Li Y."/>
            <person name="Zhang B."/>
            <person name="Zhang J."/>
            <person name="Zhang H."/>
            <person name="Yang L."/>
            <person name="Zheng W."/>
            <person name="Tian Y."/>
            <person name="Yu Z."/>
            <person name="Xu H.Jr."/>
            <person name="Zheng T."/>
        </authorList>
    </citation>
    <scope>NUCLEOTIDE SEQUENCE [LARGE SCALE GENOMIC DNA]</scope>
    <source>
        <strain evidence="4 5">KD52</strain>
    </source>
</reference>
<dbReference type="GO" id="GO:0006355">
    <property type="term" value="P:regulation of DNA-templated transcription"/>
    <property type="evidence" value="ECO:0007669"/>
    <property type="project" value="InterPro"/>
</dbReference>
<keyword evidence="1" id="KW-0175">Coiled coil</keyword>
<comment type="caution">
    <text evidence="4">The sequence shown here is derived from an EMBL/GenBank/DDBJ whole genome shotgun (WGS) entry which is preliminary data.</text>
</comment>
<dbReference type="InterPro" id="IPR000792">
    <property type="entry name" value="Tscrpt_reg_LuxR_C"/>
</dbReference>